<dbReference type="PROSITE" id="PS00135">
    <property type="entry name" value="TRYPSIN_SER"/>
    <property type="match status" value="1"/>
</dbReference>
<dbReference type="GO" id="GO:0004252">
    <property type="term" value="F:serine-type endopeptidase activity"/>
    <property type="evidence" value="ECO:0007669"/>
    <property type="project" value="InterPro"/>
</dbReference>
<dbReference type="STRING" id="947166.A0A1D1W8N7"/>
<dbReference type="PROSITE" id="PS00134">
    <property type="entry name" value="TRYPSIN_HIS"/>
    <property type="match status" value="1"/>
</dbReference>
<dbReference type="EMBL" id="BDGG01000026">
    <property type="protein sequence ID" value="GAV09731.1"/>
    <property type="molecule type" value="Genomic_DNA"/>
</dbReference>
<evidence type="ECO:0000256" key="7">
    <source>
        <dbReference type="SAM" id="SignalP"/>
    </source>
</evidence>
<keyword evidence="4" id="KW-1015">Disulfide bond</keyword>
<proteinExistence type="predicted"/>
<name>A0A1D1W8N7_RAMVA</name>
<keyword evidence="3 5" id="KW-0720">Serine protease</keyword>
<feature type="region of interest" description="Disordered" evidence="6">
    <location>
        <begin position="126"/>
        <end position="155"/>
    </location>
</feature>
<dbReference type="InterPro" id="IPR001314">
    <property type="entry name" value="Peptidase_S1A"/>
</dbReference>
<feature type="compositionally biased region" description="Polar residues" evidence="6">
    <location>
        <begin position="129"/>
        <end position="140"/>
    </location>
</feature>
<evidence type="ECO:0000256" key="6">
    <source>
        <dbReference type="SAM" id="MobiDB-lite"/>
    </source>
</evidence>
<dbReference type="GO" id="GO:0006508">
    <property type="term" value="P:proteolysis"/>
    <property type="evidence" value="ECO:0007669"/>
    <property type="project" value="UniProtKB-KW"/>
</dbReference>
<evidence type="ECO:0000259" key="8">
    <source>
        <dbReference type="PROSITE" id="PS50240"/>
    </source>
</evidence>
<dbReference type="Gene3D" id="2.40.10.10">
    <property type="entry name" value="Trypsin-like serine proteases"/>
    <property type="match status" value="1"/>
</dbReference>
<dbReference type="Proteomes" id="UP000186922">
    <property type="component" value="Unassembled WGS sequence"/>
</dbReference>
<dbReference type="FunFam" id="2.40.10.10:FF:000006">
    <property type="entry name" value="Serine proteinase stubble"/>
    <property type="match status" value="1"/>
</dbReference>
<reference evidence="9 10" key="1">
    <citation type="journal article" date="2016" name="Nat. Commun.">
        <title>Extremotolerant tardigrade genome and improved radiotolerance of human cultured cells by tardigrade-unique protein.</title>
        <authorList>
            <person name="Hashimoto T."/>
            <person name="Horikawa D.D."/>
            <person name="Saito Y."/>
            <person name="Kuwahara H."/>
            <person name="Kozuka-Hata H."/>
            <person name="Shin-I T."/>
            <person name="Minakuchi Y."/>
            <person name="Ohishi K."/>
            <person name="Motoyama A."/>
            <person name="Aizu T."/>
            <person name="Enomoto A."/>
            <person name="Kondo K."/>
            <person name="Tanaka S."/>
            <person name="Hara Y."/>
            <person name="Koshikawa S."/>
            <person name="Sagara H."/>
            <person name="Miura T."/>
            <person name="Yokobori S."/>
            <person name="Miyagawa K."/>
            <person name="Suzuki Y."/>
            <person name="Kubo T."/>
            <person name="Oyama M."/>
            <person name="Kohara Y."/>
            <person name="Fujiyama A."/>
            <person name="Arakawa K."/>
            <person name="Katayama T."/>
            <person name="Toyoda A."/>
            <person name="Kunieda T."/>
        </authorList>
    </citation>
    <scope>NUCLEOTIDE SEQUENCE [LARGE SCALE GENOMIC DNA]</scope>
    <source>
        <strain evidence="9 10">YOKOZUNA-1</strain>
    </source>
</reference>
<evidence type="ECO:0000313" key="9">
    <source>
        <dbReference type="EMBL" id="GAV09731.1"/>
    </source>
</evidence>
<evidence type="ECO:0000313" key="10">
    <source>
        <dbReference type="Proteomes" id="UP000186922"/>
    </source>
</evidence>
<evidence type="ECO:0000256" key="4">
    <source>
        <dbReference type="ARBA" id="ARBA00023157"/>
    </source>
</evidence>
<evidence type="ECO:0000256" key="2">
    <source>
        <dbReference type="ARBA" id="ARBA00022801"/>
    </source>
</evidence>
<dbReference type="AlphaFoldDB" id="A0A1D1W8N7"/>
<dbReference type="CDD" id="cd00190">
    <property type="entry name" value="Tryp_SPc"/>
    <property type="match status" value="1"/>
</dbReference>
<dbReference type="InterPro" id="IPR001254">
    <property type="entry name" value="Trypsin_dom"/>
</dbReference>
<evidence type="ECO:0000256" key="5">
    <source>
        <dbReference type="RuleBase" id="RU363034"/>
    </source>
</evidence>
<sequence>MIRGLDGLFVQFLSFISLLFCGLSSAKLMVPADNALPLSQRSLKWSDSKVQWNEQGGKKERSAIACRDDERCVFSWACQHIAQPVRQCATPAYYKLAVCCRMDQTQLASTPSPTTTTTRLPSMTKLEGENSSTTMQSSETKYAGTTAVTVRTSGKKTEETTTMAYTPIAPAEIASSHPQTCGQAPLVAGRAGRTSRIVGGANALFGEFPFQALIIFKGMEKCGGALIAPQWVVTAGHCVASPSITADIILVRLGLWDRTKWNSLLPAVEREVSQLVRHPLYGSKRTFSHDIALLKLSKPVDYAPHIQPICLPSPGQVFEGTTGTITGWGRLAFSGGRPDIVQKANLPIITNDECVSKFAKMKTPETLTSEMICAGVDDGSRDACQGDSGGPLSEFRDGAYVLVGLVSWGYGCALPGYPGVYSRMSQFVDWIIAQTLKNE</sequence>
<gene>
    <name evidence="9" type="primary">RvY_19220-1</name>
    <name evidence="9" type="synonym">RvY_19220.1</name>
    <name evidence="9" type="ORF">RvY_19220</name>
</gene>
<comment type="caution">
    <text evidence="9">The sequence shown here is derived from an EMBL/GenBank/DDBJ whole genome shotgun (WGS) entry which is preliminary data.</text>
</comment>
<dbReference type="InterPro" id="IPR033116">
    <property type="entry name" value="TRYPSIN_SER"/>
</dbReference>
<dbReference type="SMART" id="SM00020">
    <property type="entry name" value="Tryp_SPc"/>
    <property type="match status" value="1"/>
</dbReference>
<dbReference type="SUPFAM" id="SSF50494">
    <property type="entry name" value="Trypsin-like serine proteases"/>
    <property type="match status" value="1"/>
</dbReference>
<feature type="signal peptide" evidence="7">
    <location>
        <begin position="1"/>
        <end position="26"/>
    </location>
</feature>
<feature type="domain" description="Peptidase S1" evidence="8">
    <location>
        <begin position="197"/>
        <end position="436"/>
    </location>
</feature>
<protein>
    <recommendedName>
        <fullName evidence="8">Peptidase S1 domain-containing protein</fullName>
    </recommendedName>
</protein>
<accession>A0A1D1W8N7</accession>
<dbReference type="PRINTS" id="PR00722">
    <property type="entry name" value="CHYMOTRYPSIN"/>
</dbReference>
<dbReference type="InterPro" id="IPR043504">
    <property type="entry name" value="Peptidase_S1_PA_chymotrypsin"/>
</dbReference>
<dbReference type="PROSITE" id="PS50240">
    <property type="entry name" value="TRYPSIN_DOM"/>
    <property type="match status" value="1"/>
</dbReference>
<feature type="chain" id="PRO_5008899334" description="Peptidase S1 domain-containing protein" evidence="7">
    <location>
        <begin position="27"/>
        <end position="439"/>
    </location>
</feature>
<keyword evidence="10" id="KW-1185">Reference proteome</keyword>
<dbReference type="OrthoDB" id="414661at2759"/>
<keyword evidence="7" id="KW-0732">Signal</keyword>
<evidence type="ECO:0000256" key="1">
    <source>
        <dbReference type="ARBA" id="ARBA00022670"/>
    </source>
</evidence>
<keyword evidence="2 5" id="KW-0378">Hydrolase</keyword>
<dbReference type="Pfam" id="PF00089">
    <property type="entry name" value="Trypsin"/>
    <property type="match status" value="1"/>
</dbReference>
<dbReference type="InterPro" id="IPR009003">
    <property type="entry name" value="Peptidase_S1_PA"/>
</dbReference>
<dbReference type="PANTHER" id="PTHR24252">
    <property type="entry name" value="ACROSIN-RELATED"/>
    <property type="match status" value="1"/>
</dbReference>
<evidence type="ECO:0000256" key="3">
    <source>
        <dbReference type="ARBA" id="ARBA00022825"/>
    </source>
</evidence>
<keyword evidence="1 5" id="KW-0645">Protease</keyword>
<organism evidence="9 10">
    <name type="scientific">Ramazzottius varieornatus</name>
    <name type="common">Water bear</name>
    <name type="synonym">Tardigrade</name>
    <dbReference type="NCBI Taxonomy" id="947166"/>
    <lineage>
        <taxon>Eukaryota</taxon>
        <taxon>Metazoa</taxon>
        <taxon>Ecdysozoa</taxon>
        <taxon>Tardigrada</taxon>
        <taxon>Eutardigrada</taxon>
        <taxon>Parachela</taxon>
        <taxon>Hypsibioidea</taxon>
        <taxon>Ramazzottiidae</taxon>
        <taxon>Ramazzottius</taxon>
    </lineage>
</organism>
<dbReference type="InterPro" id="IPR018114">
    <property type="entry name" value="TRYPSIN_HIS"/>
</dbReference>
<dbReference type="PANTHER" id="PTHR24252:SF7">
    <property type="entry name" value="HYALIN"/>
    <property type="match status" value="1"/>
</dbReference>